<dbReference type="InterPro" id="IPR001387">
    <property type="entry name" value="Cro/C1-type_HTH"/>
</dbReference>
<dbReference type="Pfam" id="PF01381">
    <property type="entry name" value="HTH_3"/>
    <property type="match status" value="1"/>
</dbReference>
<dbReference type="CDD" id="cd00093">
    <property type="entry name" value="HTH_XRE"/>
    <property type="match status" value="1"/>
</dbReference>
<protein>
    <submittedName>
        <fullName evidence="4">Helix-turn-helix transcriptional regulator</fullName>
    </submittedName>
</protein>
<accession>A0ABW7DQ90</accession>
<evidence type="ECO:0000313" key="4">
    <source>
        <dbReference type="EMBL" id="MFG6273476.1"/>
    </source>
</evidence>
<dbReference type="Proteomes" id="UP001605989">
    <property type="component" value="Unassembled WGS sequence"/>
</dbReference>
<dbReference type="SMART" id="SM00530">
    <property type="entry name" value="HTH_XRE"/>
    <property type="match status" value="1"/>
</dbReference>
<evidence type="ECO:0000256" key="2">
    <source>
        <dbReference type="SAM" id="Coils"/>
    </source>
</evidence>
<dbReference type="Gene3D" id="1.10.260.40">
    <property type="entry name" value="lambda repressor-like DNA-binding domains"/>
    <property type="match status" value="1"/>
</dbReference>
<dbReference type="SUPFAM" id="SSF47413">
    <property type="entry name" value="lambda repressor-like DNA-binding domains"/>
    <property type="match status" value="1"/>
</dbReference>
<dbReference type="EMBL" id="JBIEKR010000008">
    <property type="protein sequence ID" value="MFG6273476.1"/>
    <property type="molecule type" value="Genomic_DNA"/>
</dbReference>
<dbReference type="RefSeq" id="WP_036220867.1">
    <property type="nucleotide sequence ID" value="NZ_CP011940.1"/>
</dbReference>
<evidence type="ECO:0000313" key="5">
    <source>
        <dbReference type="Proteomes" id="UP001605989"/>
    </source>
</evidence>
<dbReference type="PROSITE" id="PS50943">
    <property type="entry name" value="HTH_CROC1"/>
    <property type="match status" value="1"/>
</dbReference>
<reference evidence="4 5" key="1">
    <citation type="submission" date="2024-10" db="EMBL/GenBank/DDBJ databases">
        <authorList>
            <person name="Sang B.-I."/>
            <person name="Prabhaharan D."/>
        </authorList>
    </citation>
    <scope>NUCLEOTIDE SEQUENCE [LARGE SCALE GENOMIC DNA]</scope>
    <source>
        <strain evidence="4 5">MH</strain>
    </source>
</reference>
<evidence type="ECO:0000256" key="1">
    <source>
        <dbReference type="ARBA" id="ARBA00023125"/>
    </source>
</evidence>
<feature type="coiled-coil region" evidence="2">
    <location>
        <begin position="4"/>
        <end position="31"/>
    </location>
</feature>
<keyword evidence="2" id="KW-0175">Coiled coil</keyword>
<comment type="caution">
    <text evidence="4">The sequence shown here is derived from an EMBL/GenBank/DDBJ whole genome shotgun (WGS) entry which is preliminary data.</text>
</comment>
<gene>
    <name evidence="4" type="ORF">ACGTZG_09775</name>
</gene>
<keyword evidence="1" id="KW-0238">DNA-binding</keyword>
<dbReference type="PANTHER" id="PTHR46558:SF11">
    <property type="entry name" value="HTH-TYPE TRANSCRIPTIONAL REGULATOR XRE"/>
    <property type="match status" value="1"/>
</dbReference>
<keyword evidence="5" id="KW-1185">Reference proteome</keyword>
<feature type="domain" description="HTH cro/C1-type" evidence="3">
    <location>
        <begin position="11"/>
        <end position="65"/>
    </location>
</feature>
<dbReference type="PANTHER" id="PTHR46558">
    <property type="entry name" value="TRACRIPTIONAL REGULATORY PROTEIN-RELATED-RELATED"/>
    <property type="match status" value="1"/>
</dbReference>
<evidence type="ECO:0000259" key="3">
    <source>
        <dbReference type="PROSITE" id="PS50943"/>
    </source>
</evidence>
<dbReference type="InterPro" id="IPR010982">
    <property type="entry name" value="Lambda_DNA-bd_dom_sf"/>
</dbReference>
<name>A0ABW7DQ90_9FIRM</name>
<proteinExistence type="predicted"/>
<organism evidence="4 5">
    <name type="scientific">Megasphaera hexanoica</name>
    <dbReference type="NCBI Taxonomy" id="1675036"/>
    <lineage>
        <taxon>Bacteria</taxon>
        <taxon>Bacillati</taxon>
        <taxon>Bacillota</taxon>
        <taxon>Negativicutes</taxon>
        <taxon>Veillonellales</taxon>
        <taxon>Veillonellaceae</taxon>
        <taxon>Megasphaera</taxon>
    </lineage>
</organism>
<sequence>MVSKEKIGQRLTELRNEAGKTQQEVADANGTSVSAIAMYEAGKRIPRDEVKVSLANYFHRSIEEIFFTP</sequence>